<dbReference type="Pfam" id="PF00497">
    <property type="entry name" value="SBP_bac_3"/>
    <property type="match status" value="1"/>
</dbReference>
<dbReference type="PANTHER" id="PTHR35936:SF17">
    <property type="entry name" value="ARGININE-BINDING EXTRACELLULAR PROTEIN ARTP"/>
    <property type="match status" value="1"/>
</dbReference>
<comment type="caution">
    <text evidence="4">The sequence shown here is derived from an EMBL/GenBank/DDBJ whole genome shotgun (WGS) entry which is preliminary data.</text>
</comment>
<dbReference type="SUPFAM" id="SSF53850">
    <property type="entry name" value="Periplasmic binding protein-like II"/>
    <property type="match status" value="1"/>
</dbReference>
<sequence>MNFYNKSIKCIFLFIFLQFNYAQSQTYSVGVENLNYAPYFYIDSSGNYKGFSNDIFELFMQKTGIKFKFLPMPIFRLYKEFIDGNIDFKFPDSINWQSEMKKNKNIIYSDDVITYIDGIVMKNENKNKNISEIKTIGTIRGFEVKEYKDKNKNIKFLESNNISELIDSLYKDKIDAVFFNIAVALYIVNNNVQYKNKFMFRKDLPYVLDHYKMSTIKNKKLIEDFNNFLKNNNKEITDLKKKNGIIY</sequence>
<dbReference type="Gene3D" id="3.40.190.10">
    <property type="entry name" value="Periplasmic binding protein-like II"/>
    <property type="match status" value="2"/>
</dbReference>
<dbReference type="EMBL" id="WFLM01000006">
    <property type="protein sequence ID" value="KAB8036521.1"/>
    <property type="molecule type" value="Genomic_DNA"/>
</dbReference>
<dbReference type="PANTHER" id="PTHR35936">
    <property type="entry name" value="MEMBRANE-BOUND LYTIC MUREIN TRANSGLYCOSYLASE F"/>
    <property type="match status" value="1"/>
</dbReference>
<proteinExistence type="predicted"/>
<dbReference type="Proteomes" id="UP000437748">
    <property type="component" value="Unassembled WGS sequence"/>
</dbReference>
<protein>
    <submittedName>
        <fullName evidence="4">Transporter substrate-binding domain-containing protein</fullName>
    </submittedName>
</protein>
<name>A0A6N6VR08_9BACT</name>
<gene>
    <name evidence="4" type="ORF">GCL60_15465</name>
</gene>
<reference evidence="4 5" key="1">
    <citation type="submission" date="2019-10" db="EMBL/GenBank/DDBJ databases">
        <title>New species of Slilvanegrellaceae.</title>
        <authorList>
            <person name="Pitt A."/>
            <person name="Hahn M.W."/>
        </authorList>
    </citation>
    <scope>NUCLEOTIDE SEQUENCE [LARGE SCALE GENOMIC DNA]</scope>
    <source>
        <strain evidence="4 5">SP-Ram-0.45-NSY-1</strain>
    </source>
</reference>
<feature type="domain" description="Solute-binding protein family 3/N-terminal" evidence="3">
    <location>
        <begin position="26"/>
        <end position="246"/>
    </location>
</feature>
<evidence type="ECO:0000313" key="4">
    <source>
        <dbReference type="EMBL" id="KAB8036521.1"/>
    </source>
</evidence>
<feature type="chain" id="PRO_5027094410" evidence="2">
    <location>
        <begin position="25"/>
        <end position="247"/>
    </location>
</feature>
<dbReference type="RefSeq" id="WP_153421648.1">
    <property type="nucleotide sequence ID" value="NZ_WFLM01000006.1"/>
</dbReference>
<organism evidence="4 5">
    <name type="scientific">Silvanigrella paludirubra</name>
    <dbReference type="NCBI Taxonomy" id="2499159"/>
    <lineage>
        <taxon>Bacteria</taxon>
        <taxon>Pseudomonadati</taxon>
        <taxon>Bdellovibrionota</taxon>
        <taxon>Oligoflexia</taxon>
        <taxon>Silvanigrellales</taxon>
        <taxon>Silvanigrellaceae</taxon>
        <taxon>Silvanigrella</taxon>
    </lineage>
</organism>
<feature type="signal peptide" evidence="2">
    <location>
        <begin position="1"/>
        <end position="24"/>
    </location>
</feature>
<dbReference type="OrthoDB" id="5416480at2"/>
<dbReference type="SMART" id="SM00062">
    <property type="entry name" value="PBPb"/>
    <property type="match status" value="1"/>
</dbReference>
<evidence type="ECO:0000259" key="3">
    <source>
        <dbReference type="SMART" id="SM00062"/>
    </source>
</evidence>
<dbReference type="AlphaFoldDB" id="A0A6N6VR08"/>
<evidence type="ECO:0000256" key="2">
    <source>
        <dbReference type="SAM" id="SignalP"/>
    </source>
</evidence>
<evidence type="ECO:0000313" key="5">
    <source>
        <dbReference type="Proteomes" id="UP000437748"/>
    </source>
</evidence>
<accession>A0A6N6VR08</accession>
<keyword evidence="1 2" id="KW-0732">Signal</keyword>
<dbReference type="InterPro" id="IPR001638">
    <property type="entry name" value="Solute-binding_3/MltF_N"/>
</dbReference>
<keyword evidence="5" id="KW-1185">Reference proteome</keyword>
<evidence type="ECO:0000256" key="1">
    <source>
        <dbReference type="ARBA" id="ARBA00022729"/>
    </source>
</evidence>